<dbReference type="AlphaFoldDB" id="A0A6L7EQP9"/>
<feature type="region of interest" description="Disordered" evidence="1">
    <location>
        <begin position="1"/>
        <end position="39"/>
    </location>
</feature>
<proteinExistence type="predicted"/>
<evidence type="ECO:0000313" key="2">
    <source>
        <dbReference type="EMBL" id="MXG88950.1"/>
    </source>
</evidence>
<dbReference type="Proteomes" id="UP000473325">
    <property type="component" value="Unassembled WGS sequence"/>
</dbReference>
<organism evidence="2 3">
    <name type="scientific">Nocardioides flavescens</name>
    <dbReference type="NCBI Taxonomy" id="2691959"/>
    <lineage>
        <taxon>Bacteria</taxon>
        <taxon>Bacillati</taxon>
        <taxon>Actinomycetota</taxon>
        <taxon>Actinomycetes</taxon>
        <taxon>Propionibacteriales</taxon>
        <taxon>Nocardioidaceae</taxon>
        <taxon>Nocardioides</taxon>
    </lineage>
</organism>
<evidence type="ECO:0000256" key="1">
    <source>
        <dbReference type="SAM" id="MobiDB-lite"/>
    </source>
</evidence>
<sequence>MSERGRAWVEHLRRGGTTPWSSFDGGPSGLDDPQEGHLPGAQQLELLRRLNLAGSPSPDLVERVVRASAPGRGRPDLELVGAGPERRFGPRPVDPAALPDAELLRVATGLIALSVVRSAPPPVEPRRPRRWRTRYELVGDPYVATPLTAALAADGRPPGGPGRAVLVLGADLPTMLARVWADRTLRGSVPPWPEFVARVHARDQLPRRVDLAAVAARQRSLPGTGRVSVVLEPHALPGLLGVRTLPTVPPDLTEPAGELARRVATAVSLHVTPPQQADLLERVLLPRLVASDAGPRPVVPPEHRDWVEDAAARLHRDLTRAGYPVVGDPGGVLPGPWESADASPTVLDLAVRLLLDGPWEGVS</sequence>
<dbReference type="RefSeq" id="WP_160875922.1">
    <property type="nucleotide sequence ID" value="NZ_WUEK01000003.1"/>
</dbReference>
<dbReference type="EMBL" id="WUEK01000003">
    <property type="protein sequence ID" value="MXG88950.1"/>
    <property type="molecule type" value="Genomic_DNA"/>
</dbReference>
<keyword evidence="3" id="KW-1185">Reference proteome</keyword>
<accession>A0A6L7EQP9</accession>
<protein>
    <submittedName>
        <fullName evidence="2">Uncharacterized protein</fullName>
    </submittedName>
</protein>
<reference evidence="2 3" key="1">
    <citation type="submission" date="2019-12" db="EMBL/GenBank/DDBJ databases">
        <authorList>
            <person name="Kun Z."/>
        </authorList>
    </citation>
    <scope>NUCLEOTIDE SEQUENCE [LARGE SCALE GENOMIC DNA]</scope>
    <source>
        <strain evidence="2 3">YIM 123512</strain>
    </source>
</reference>
<gene>
    <name evidence="2" type="ORF">GRQ65_05230</name>
</gene>
<comment type="caution">
    <text evidence="2">The sequence shown here is derived from an EMBL/GenBank/DDBJ whole genome shotgun (WGS) entry which is preliminary data.</text>
</comment>
<feature type="compositionally biased region" description="Basic and acidic residues" evidence="1">
    <location>
        <begin position="1"/>
        <end position="13"/>
    </location>
</feature>
<name>A0A6L7EQP9_9ACTN</name>
<evidence type="ECO:0000313" key="3">
    <source>
        <dbReference type="Proteomes" id="UP000473325"/>
    </source>
</evidence>